<dbReference type="InterPro" id="IPR011008">
    <property type="entry name" value="Dimeric_a/b-barrel"/>
</dbReference>
<accession>A0ABU8TH71</accession>
<evidence type="ECO:0000313" key="2">
    <source>
        <dbReference type="Proteomes" id="UP001385499"/>
    </source>
</evidence>
<sequence length="95" mass="10451">MFAVFLTFGPNRSKAPDHMDGHNGWIRQGFEDGVFLMAGSLVPGKGGMVLAHNASRDDLEARVALDPFVQEQVVTAEIHEIQPSRVDERLSFLTA</sequence>
<proteinExistence type="predicted"/>
<dbReference type="RefSeq" id="WP_340273086.1">
    <property type="nucleotide sequence ID" value="NZ_JBAKIA010000002.1"/>
</dbReference>
<dbReference type="EMBL" id="JBAKIA010000002">
    <property type="protein sequence ID" value="MEJ8473496.1"/>
    <property type="molecule type" value="Genomic_DNA"/>
</dbReference>
<dbReference type="Gene3D" id="3.30.70.1060">
    <property type="entry name" value="Dimeric alpha+beta barrel"/>
    <property type="match status" value="1"/>
</dbReference>
<gene>
    <name evidence="1" type="ORF">V6575_05305</name>
</gene>
<evidence type="ECO:0000313" key="1">
    <source>
        <dbReference type="EMBL" id="MEJ8473496.1"/>
    </source>
</evidence>
<keyword evidence="2" id="KW-1185">Reference proteome</keyword>
<organism evidence="1 2">
    <name type="scientific">Roseibium algae</name>
    <dbReference type="NCBI Taxonomy" id="3123038"/>
    <lineage>
        <taxon>Bacteria</taxon>
        <taxon>Pseudomonadati</taxon>
        <taxon>Pseudomonadota</taxon>
        <taxon>Alphaproteobacteria</taxon>
        <taxon>Hyphomicrobiales</taxon>
        <taxon>Stappiaceae</taxon>
        <taxon>Roseibium</taxon>
    </lineage>
</organism>
<dbReference type="Proteomes" id="UP001385499">
    <property type="component" value="Unassembled WGS sequence"/>
</dbReference>
<dbReference type="PANTHER" id="PTHR37828">
    <property type="entry name" value="GSR2449 PROTEIN"/>
    <property type="match status" value="1"/>
</dbReference>
<dbReference type="SUPFAM" id="SSF54909">
    <property type="entry name" value="Dimeric alpha+beta barrel"/>
    <property type="match status" value="1"/>
</dbReference>
<evidence type="ECO:0008006" key="3">
    <source>
        <dbReference type="Google" id="ProtNLM"/>
    </source>
</evidence>
<protein>
    <recommendedName>
        <fullName evidence="3">YCII-related domain-containing protein</fullName>
    </recommendedName>
</protein>
<reference evidence="1 2" key="1">
    <citation type="submission" date="2024-02" db="EMBL/GenBank/DDBJ databases">
        <title>Roseibium algae sp. nov., isolated from marine alga (Grateloupia sp.), showing potential in myo-inositol conversion.</title>
        <authorList>
            <person name="Wang Y."/>
        </authorList>
    </citation>
    <scope>NUCLEOTIDE SEQUENCE [LARGE SCALE GENOMIC DNA]</scope>
    <source>
        <strain evidence="1 2">H3510</strain>
    </source>
</reference>
<dbReference type="PANTHER" id="PTHR37828:SF1">
    <property type="entry name" value="YCII-RELATED DOMAIN-CONTAINING PROTEIN"/>
    <property type="match status" value="1"/>
</dbReference>
<comment type="caution">
    <text evidence="1">The sequence shown here is derived from an EMBL/GenBank/DDBJ whole genome shotgun (WGS) entry which is preliminary data.</text>
</comment>
<name>A0ABU8TH71_9HYPH</name>